<dbReference type="RefSeq" id="WP_249832294.1">
    <property type="nucleotide sequence ID" value="NZ_JAMGBE010000004.1"/>
</dbReference>
<gene>
    <name evidence="1" type="ORF">LZ538_12130</name>
</gene>
<protein>
    <submittedName>
        <fullName evidence="1">Class I SAM-dependent methyltransferase</fullName>
    </submittedName>
</protein>
<keyword evidence="1" id="KW-0808">Transferase</keyword>
<keyword evidence="1" id="KW-0489">Methyltransferase</keyword>
<keyword evidence="2" id="KW-1185">Reference proteome</keyword>
<dbReference type="EMBL" id="JAMGBE010000004">
    <property type="protein sequence ID" value="MCL6730794.1"/>
    <property type="molecule type" value="Genomic_DNA"/>
</dbReference>
<dbReference type="GO" id="GO:0008168">
    <property type="term" value="F:methyltransferase activity"/>
    <property type="evidence" value="ECO:0007669"/>
    <property type="project" value="UniProtKB-KW"/>
</dbReference>
<dbReference type="GO" id="GO:0032259">
    <property type="term" value="P:methylation"/>
    <property type="evidence" value="ECO:0007669"/>
    <property type="project" value="UniProtKB-KW"/>
</dbReference>
<comment type="caution">
    <text evidence="1">The sequence shown here is derived from an EMBL/GenBank/DDBJ whole genome shotgun (WGS) entry which is preliminary data.</text>
</comment>
<dbReference type="Gene3D" id="3.40.50.150">
    <property type="entry name" value="Vaccinia Virus protein VP39"/>
    <property type="match status" value="1"/>
</dbReference>
<keyword evidence="1" id="KW-0560">Oxidoreductase</keyword>
<accession>A0ABT0S4K5</accession>
<dbReference type="GO" id="GO:0016491">
    <property type="term" value="F:oxidoreductase activity"/>
    <property type="evidence" value="ECO:0007669"/>
    <property type="project" value="UniProtKB-KW"/>
</dbReference>
<reference evidence="1" key="1">
    <citation type="submission" date="2022-05" db="EMBL/GenBank/DDBJ databases">
        <authorList>
            <person name="Jo J.-H."/>
            <person name="Im W.-T."/>
        </authorList>
    </citation>
    <scope>NUCLEOTIDE SEQUENCE</scope>
    <source>
        <strain evidence="1">SE220</strain>
    </source>
</reference>
<dbReference type="Proteomes" id="UP001165342">
    <property type="component" value="Unassembled WGS sequence"/>
</dbReference>
<sequence length="217" mass="24955">MEAARVIEGYHDTRLAHDPRRDTVWKALWRYYFRHRVRPSDTVLDLGCGYGDFINNVVAKRRIALDLWPGFERHLDEDVEAVVAPVSDLSKIAASVDFAFASNLFEHVTQDEFAAALASLREKLSPDGSLTILQPNYRYAYREYFDDYTHVSIYSHISLCDFLAANGFEPVEVRPRFLPLTVKSRLPTWSPLIGLYLNSPVKPLGKQMLVRARPIRR</sequence>
<evidence type="ECO:0000313" key="1">
    <source>
        <dbReference type="EMBL" id="MCL6730794.1"/>
    </source>
</evidence>
<dbReference type="InterPro" id="IPR029063">
    <property type="entry name" value="SAM-dependent_MTases_sf"/>
</dbReference>
<organism evidence="1 2">
    <name type="scientific">Sphingomonas hankyongi</name>
    <dbReference type="NCBI Taxonomy" id="2908209"/>
    <lineage>
        <taxon>Bacteria</taxon>
        <taxon>Pseudomonadati</taxon>
        <taxon>Pseudomonadota</taxon>
        <taxon>Alphaproteobacteria</taxon>
        <taxon>Sphingomonadales</taxon>
        <taxon>Sphingomonadaceae</taxon>
        <taxon>Sphingomonas</taxon>
    </lineage>
</organism>
<dbReference type="SUPFAM" id="SSF53335">
    <property type="entry name" value="S-adenosyl-L-methionine-dependent methyltransferases"/>
    <property type="match status" value="1"/>
</dbReference>
<proteinExistence type="predicted"/>
<evidence type="ECO:0000313" key="2">
    <source>
        <dbReference type="Proteomes" id="UP001165342"/>
    </source>
</evidence>
<dbReference type="CDD" id="cd02440">
    <property type="entry name" value="AdoMet_MTases"/>
    <property type="match status" value="1"/>
</dbReference>
<dbReference type="Pfam" id="PF13489">
    <property type="entry name" value="Methyltransf_23"/>
    <property type="match status" value="1"/>
</dbReference>
<name>A0ABT0S4K5_9SPHN</name>